<dbReference type="Gene3D" id="2.60.40.2880">
    <property type="entry name" value="MmpS1-5, C-terminal soluble domain"/>
    <property type="match status" value="1"/>
</dbReference>
<organism evidence="1 2">
    <name type="scientific">Labilithrix luteola</name>
    <dbReference type="NCBI Taxonomy" id="1391654"/>
    <lineage>
        <taxon>Bacteria</taxon>
        <taxon>Pseudomonadati</taxon>
        <taxon>Myxococcota</taxon>
        <taxon>Polyangia</taxon>
        <taxon>Polyangiales</taxon>
        <taxon>Labilitrichaceae</taxon>
        <taxon>Labilithrix</taxon>
    </lineage>
</organism>
<keyword evidence="2" id="KW-1185">Reference proteome</keyword>
<dbReference type="KEGG" id="llu:AKJ09_07062"/>
<dbReference type="InterPro" id="IPR038468">
    <property type="entry name" value="MmpS_C"/>
</dbReference>
<dbReference type="RefSeq" id="WP_146651697.1">
    <property type="nucleotide sequence ID" value="NZ_CP012333.1"/>
</dbReference>
<dbReference type="AlphaFoldDB" id="A0A0K1Q3U2"/>
<sequence>MLSNLVSLKSWRAKAPAFIASLALLTACSSSDDTSSPGGGGGGASYPRQVTIEYRVTSPALKEADVIFTNATGGMDNLDKQALPFSKTFTRTVNQADYASVSPTSTVGGTLEASVLVDGKEVEKKTFSGTSVATGSAVYVFQ</sequence>
<reference evidence="1 2" key="1">
    <citation type="submission" date="2015-08" db="EMBL/GenBank/DDBJ databases">
        <authorList>
            <person name="Babu N.S."/>
            <person name="Beckwith C.J."/>
            <person name="Beseler K.G."/>
            <person name="Brison A."/>
            <person name="Carone J.V."/>
            <person name="Caskin T.P."/>
            <person name="Diamond M."/>
            <person name="Durham M.E."/>
            <person name="Foxe J.M."/>
            <person name="Go M."/>
            <person name="Henderson B.A."/>
            <person name="Jones I.B."/>
            <person name="McGettigan J.A."/>
            <person name="Micheletti S.J."/>
            <person name="Nasrallah M.E."/>
            <person name="Ortiz D."/>
            <person name="Piller C.R."/>
            <person name="Privatt S.R."/>
            <person name="Schneider S.L."/>
            <person name="Sharp S."/>
            <person name="Smith T.C."/>
            <person name="Stanton J.D."/>
            <person name="Ullery H.E."/>
            <person name="Wilson R.J."/>
            <person name="Serrano M.G."/>
            <person name="Buck G."/>
            <person name="Lee V."/>
            <person name="Wang Y."/>
            <person name="Carvalho R."/>
            <person name="Voegtly L."/>
            <person name="Shi R."/>
            <person name="Duckworth R."/>
            <person name="Johnson A."/>
            <person name="Loviza R."/>
            <person name="Walstead R."/>
            <person name="Shah Z."/>
            <person name="Kiflezghi M."/>
            <person name="Wade K."/>
            <person name="Ball S.L."/>
            <person name="Bradley K.W."/>
            <person name="Asai D.J."/>
            <person name="Bowman C.A."/>
            <person name="Russell D.A."/>
            <person name="Pope W.H."/>
            <person name="Jacobs-Sera D."/>
            <person name="Hendrix R.W."/>
            <person name="Hatfull G.F."/>
        </authorList>
    </citation>
    <scope>NUCLEOTIDE SEQUENCE [LARGE SCALE GENOMIC DNA]</scope>
    <source>
        <strain evidence="1 2">DSM 27648</strain>
    </source>
</reference>
<evidence type="ECO:0000313" key="2">
    <source>
        <dbReference type="Proteomes" id="UP000064967"/>
    </source>
</evidence>
<accession>A0A0K1Q3U2</accession>
<name>A0A0K1Q3U2_9BACT</name>
<protein>
    <submittedName>
        <fullName evidence="1">Uncharacterized protein</fullName>
    </submittedName>
</protein>
<gene>
    <name evidence="1" type="ORF">AKJ09_07062</name>
</gene>
<proteinExistence type="predicted"/>
<dbReference type="OrthoDB" id="672380at2"/>
<dbReference type="Proteomes" id="UP000064967">
    <property type="component" value="Chromosome"/>
</dbReference>
<dbReference type="EMBL" id="CP012333">
    <property type="protein sequence ID" value="AKV00399.1"/>
    <property type="molecule type" value="Genomic_DNA"/>
</dbReference>
<evidence type="ECO:0000313" key="1">
    <source>
        <dbReference type="EMBL" id="AKV00399.1"/>
    </source>
</evidence>